<sequence length="427" mass="48708">MMKNFPPLPHWAWLLFILAILAILLLNVSMATAANFPQRDSSRVEHPFPQQMVEKELEEAFQNQQEWPHQLKKERRLTNFDHWNYSQKRHAFLSYYGAGFQQGFNAHRGTHSLNHSLGVFYKGTWLERANYKMKVHGRVEQNSLLSGASTAQFSKYLGMFSAVNGFSASGHELSLEYLYVQILFFNDKLDISIGKIDPLFSTLFSSYSGWDRMTFFSKTLASDPVPPIEAGFGVLMEYHLTDYLSIGAIRNNLEERNPIMDPASFFFGKGAVNTQGFLRFSLPSAKNRYSYHVLTYYQAEGLRQAEYPNRREKATGWAYVGNQEVAKNLIVAAKASRGWGSVDKYRAAYALGLVKKAPFGKVGDQFGAGLMVNEGANAYAGKLEYGLDAYYKVYLRPWMTMSANFQAYYGFNHQMNYVPGIRIMLTY</sequence>
<evidence type="ECO:0000256" key="1">
    <source>
        <dbReference type="ARBA" id="ARBA00008769"/>
    </source>
</evidence>
<accession>A0AAN4W1U7</accession>
<organism evidence="2 3">
    <name type="scientific">Persicobacter diffluens</name>
    <dbReference type="NCBI Taxonomy" id="981"/>
    <lineage>
        <taxon>Bacteria</taxon>
        <taxon>Pseudomonadati</taxon>
        <taxon>Bacteroidota</taxon>
        <taxon>Cytophagia</taxon>
        <taxon>Cytophagales</taxon>
        <taxon>Persicobacteraceae</taxon>
        <taxon>Persicobacter</taxon>
    </lineage>
</organism>
<evidence type="ECO:0000313" key="3">
    <source>
        <dbReference type="Proteomes" id="UP001310022"/>
    </source>
</evidence>
<reference evidence="2 3" key="1">
    <citation type="submission" date="2021-12" db="EMBL/GenBank/DDBJ databases">
        <title>Genome sequencing of bacteria with rrn-lacking chromosome and rrn-plasmid.</title>
        <authorList>
            <person name="Anda M."/>
            <person name="Iwasaki W."/>
        </authorList>
    </citation>
    <scope>NUCLEOTIDE SEQUENCE [LARGE SCALE GENOMIC DNA]</scope>
    <source>
        <strain evidence="2 3">NBRC 15940</strain>
    </source>
</reference>
<name>A0AAN4W1U7_9BACT</name>
<protein>
    <recommendedName>
        <fullName evidence="4">Porin</fullName>
    </recommendedName>
</protein>
<dbReference type="RefSeq" id="WP_338238500.1">
    <property type="nucleotide sequence ID" value="NZ_BQKE01000002.1"/>
</dbReference>
<comment type="similarity">
    <text evidence="1">Belongs to the OprB family.</text>
</comment>
<keyword evidence="3" id="KW-1185">Reference proteome</keyword>
<evidence type="ECO:0008006" key="4">
    <source>
        <dbReference type="Google" id="ProtNLM"/>
    </source>
</evidence>
<dbReference type="EMBL" id="BQKE01000002">
    <property type="protein sequence ID" value="GJM63319.1"/>
    <property type="molecule type" value="Genomic_DNA"/>
</dbReference>
<dbReference type="Proteomes" id="UP001310022">
    <property type="component" value="Unassembled WGS sequence"/>
</dbReference>
<dbReference type="InterPro" id="IPR038673">
    <property type="entry name" value="OprB_sf"/>
</dbReference>
<evidence type="ECO:0000313" key="2">
    <source>
        <dbReference type="EMBL" id="GJM63319.1"/>
    </source>
</evidence>
<proteinExistence type="inferred from homology"/>
<gene>
    <name evidence="2" type="ORF">PEDI_38710</name>
</gene>
<dbReference type="Gene3D" id="2.40.160.180">
    <property type="entry name" value="Carbohydrate-selective porin OprB"/>
    <property type="match status" value="1"/>
</dbReference>
<dbReference type="AlphaFoldDB" id="A0AAN4W1U7"/>
<comment type="caution">
    <text evidence="2">The sequence shown here is derived from an EMBL/GenBank/DDBJ whole genome shotgun (WGS) entry which is preliminary data.</text>
</comment>